<protein>
    <submittedName>
        <fullName evidence="1">Uncharacterized protein</fullName>
    </submittedName>
</protein>
<gene>
    <name evidence="1" type="ORF">SDC9_166621</name>
</gene>
<evidence type="ECO:0000313" key="1">
    <source>
        <dbReference type="EMBL" id="MPN19254.1"/>
    </source>
</evidence>
<organism evidence="1">
    <name type="scientific">bioreactor metagenome</name>
    <dbReference type="NCBI Taxonomy" id="1076179"/>
    <lineage>
        <taxon>unclassified sequences</taxon>
        <taxon>metagenomes</taxon>
        <taxon>ecological metagenomes</taxon>
    </lineage>
</organism>
<proteinExistence type="predicted"/>
<sequence length="42" mass="4803">MLGLLVAEIFFKFRATPTNIGGNSSTHTEDYITEVYYFIDDI</sequence>
<reference evidence="1" key="1">
    <citation type="submission" date="2019-08" db="EMBL/GenBank/DDBJ databases">
        <authorList>
            <person name="Kucharzyk K."/>
            <person name="Murdoch R.W."/>
            <person name="Higgins S."/>
            <person name="Loffler F."/>
        </authorList>
    </citation>
    <scope>NUCLEOTIDE SEQUENCE</scope>
</reference>
<comment type="caution">
    <text evidence="1">The sequence shown here is derived from an EMBL/GenBank/DDBJ whole genome shotgun (WGS) entry which is preliminary data.</text>
</comment>
<name>A0A645G531_9ZZZZ</name>
<dbReference type="EMBL" id="VSSQ01066776">
    <property type="protein sequence ID" value="MPN19254.1"/>
    <property type="molecule type" value="Genomic_DNA"/>
</dbReference>
<accession>A0A645G531</accession>
<dbReference type="AlphaFoldDB" id="A0A645G531"/>